<evidence type="ECO:0000313" key="2">
    <source>
        <dbReference type="Proteomes" id="UP001159363"/>
    </source>
</evidence>
<accession>A0ABQ9HYK0</accession>
<protein>
    <submittedName>
        <fullName evidence="1">Uncharacterized protein</fullName>
    </submittedName>
</protein>
<dbReference type="SUPFAM" id="SSF56672">
    <property type="entry name" value="DNA/RNA polymerases"/>
    <property type="match status" value="1"/>
</dbReference>
<reference evidence="1 2" key="1">
    <citation type="submission" date="2023-02" db="EMBL/GenBank/DDBJ databases">
        <title>LHISI_Scaffold_Assembly.</title>
        <authorList>
            <person name="Stuart O.P."/>
            <person name="Cleave R."/>
            <person name="Magrath M.J.L."/>
            <person name="Mikheyev A.S."/>
        </authorList>
    </citation>
    <scope>NUCLEOTIDE SEQUENCE [LARGE SCALE GENOMIC DNA]</scope>
    <source>
        <strain evidence="1">Daus_M_001</strain>
        <tissue evidence="1">Leg muscle</tissue>
    </source>
</reference>
<keyword evidence="2" id="KW-1185">Reference proteome</keyword>
<comment type="caution">
    <text evidence="1">The sequence shown here is derived from an EMBL/GenBank/DDBJ whole genome shotgun (WGS) entry which is preliminary data.</text>
</comment>
<dbReference type="PROSITE" id="PS51257">
    <property type="entry name" value="PROKAR_LIPOPROTEIN"/>
    <property type="match status" value="1"/>
</dbReference>
<dbReference type="Proteomes" id="UP001159363">
    <property type="component" value="Chromosome 3"/>
</dbReference>
<name>A0ABQ9HYK0_9NEOP</name>
<proteinExistence type="predicted"/>
<evidence type="ECO:0000313" key="1">
    <source>
        <dbReference type="EMBL" id="KAJ8889460.1"/>
    </source>
</evidence>
<dbReference type="InterPro" id="IPR043502">
    <property type="entry name" value="DNA/RNA_pol_sf"/>
</dbReference>
<gene>
    <name evidence="1" type="ORF">PR048_008959</name>
</gene>
<dbReference type="EMBL" id="JARBHB010000003">
    <property type="protein sequence ID" value="KAJ8889460.1"/>
    <property type="molecule type" value="Genomic_DNA"/>
</dbReference>
<sequence>MTLKSHLHAEGADLQLSLSPVMLHGGGSGSCPLESLSSCAPLCNVKEFETFVVLYCKRELREVYATWLSTNYCPENQSTRTFQLRESCGTRWVCHPARRGVVSSLASIRASPQPPLPRSDSLLQQYCQTSVILPVDLVPPAICSLGQAGMVCPTSCALARTCTYSHVASLSTCTAERAERQVQPRNTLFSPALSSLTWPMTLVTGPVHLCRSQSLCSVAYQHSIASIRIQPDVCMWETLQTSPVAGRFCTIFRFLRPCIALLLRPHLISPCTLFTQINTGLATVTICGRRCSIPARARSSGRLGDGRYHYTWSALLAHHELHTLRRHASQEYFMREVGLTVDPEKVTLGCNKVKFLGHLLCEGDLMIDPDRVIPIFYTLQDGKGVKKLLGIMGYLLHLPDYSKQLALGTVLSQWTELGLATIDFGSRSLSEERDFSLDFQLEEICLIHRTLGVRLVHGQLGPDLVLTSQFSFGDPQPTITLAHAKIDDLTEVHKSTAFTRKED</sequence>
<organism evidence="1 2">
    <name type="scientific">Dryococelus australis</name>
    <dbReference type="NCBI Taxonomy" id="614101"/>
    <lineage>
        <taxon>Eukaryota</taxon>
        <taxon>Metazoa</taxon>
        <taxon>Ecdysozoa</taxon>
        <taxon>Arthropoda</taxon>
        <taxon>Hexapoda</taxon>
        <taxon>Insecta</taxon>
        <taxon>Pterygota</taxon>
        <taxon>Neoptera</taxon>
        <taxon>Polyneoptera</taxon>
        <taxon>Phasmatodea</taxon>
        <taxon>Verophasmatodea</taxon>
        <taxon>Anareolatae</taxon>
        <taxon>Phasmatidae</taxon>
        <taxon>Eurycanthinae</taxon>
        <taxon>Dryococelus</taxon>
    </lineage>
</organism>